<gene>
    <name evidence="2" type="ORF">ATO8_19819</name>
</gene>
<name>W4HDV7_9RHOB</name>
<dbReference type="AlphaFoldDB" id="W4HDV7"/>
<accession>W4HDV7</accession>
<dbReference type="STRING" id="1379903.ATO8_19819"/>
<dbReference type="Proteomes" id="UP000019063">
    <property type="component" value="Unassembled WGS sequence"/>
</dbReference>
<reference evidence="2 3" key="1">
    <citation type="journal article" date="2014" name="Antonie Van Leeuwenhoek">
        <title>Roseivivax atlanticus sp. nov., isolated from surface seawater of the Atlantic Ocean.</title>
        <authorList>
            <person name="Li G."/>
            <person name="Lai Q."/>
            <person name="Liu X."/>
            <person name="Sun F."/>
            <person name="Shao Z."/>
        </authorList>
    </citation>
    <scope>NUCLEOTIDE SEQUENCE [LARGE SCALE GENOMIC DNA]</scope>
    <source>
        <strain evidence="2 3">22II-s10s</strain>
    </source>
</reference>
<dbReference type="RefSeq" id="WP_051487952.1">
    <property type="nucleotide sequence ID" value="NZ_AQQW01000021.1"/>
</dbReference>
<proteinExistence type="predicted"/>
<feature type="region of interest" description="Disordered" evidence="1">
    <location>
        <begin position="179"/>
        <end position="202"/>
    </location>
</feature>
<evidence type="ECO:0000313" key="3">
    <source>
        <dbReference type="Proteomes" id="UP000019063"/>
    </source>
</evidence>
<sequence>MATTSDVSIVSAALVHLGRDPIATLEDAGRIEAVVLRDRFAATRDKLLRTYPWNFAMRYASLPGKALEPAQFGYTHACTLPSGGVLGDCLRVWRLGRKGVKWQVVGGELYVACEPPVPVSYLIRQDNPETFDPIFSELLAIELALNTMNRLATPDAQKSRRELFQFRRDLLRDARLHDAMEASPPEQGEHASSSWLEARRPK</sequence>
<evidence type="ECO:0000256" key="1">
    <source>
        <dbReference type="SAM" id="MobiDB-lite"/>
    </source>
</evidence>
<keyword evidence="3" id="KW-1185">Reference proteome</keyword>
<protein>
    <submittedName>
        <fullName evidence="2">Uncharacterized protein</fullName>
    </submittedName>
</protein>
<evidence type="ECO:0000313" key="2">
    <source>
        <dbReference type="EMBL" id="ETW10879.1"/>
    </source>
</evidence>
<organism evidence="2 3">
    <name type="scientific">Roseivivax marinus</name>
    <dbReference type="NCBI Taxonomy" id="1379903"/>
    <lineage>
        <taxon>Bacteria</taxon>
        <taxon>Pseudomonadati</taxon>
        <taxon>Pseudomonadota</taxon>
        <taxon>Alphaproteobacteria</taxon>
        <taxon>Rhodobacterales</taxon>
        <taxon>Roseobacteraceae</taxon>
        <taxon>Roseivivax</taxon>
    </lineage>
</organism>
<comment type="caution">
    <text evidence="2">The sequence shown here is derived from an EMBL/GenBank/DDBJ whole genome shotgun (WGS) entry which is preliminary data.</text>
</comment>
<dbReference type="eggNOG" id="ENOG502ZDSP">
    <property type="taxonomic scope" value="Bacteria"/>
</dbReference>
<dbReference type="EMBL" id="AQQW01000021">
    <property type="protein sequence ID" value="ETW10879.1"/>
    <property type="molecule type" value="Genomic_DNA"/>
</dbReference>